<dbReference type="AlphaFoldDB" id="D2RTV4"/>
<evidence type="ECO:0000256" key="1">
    <source>
        <dbReference type="SAM" id="Coils"/>
    </source>
</evidence>
<dbReference type="InterPro" id="IPR015866">
    <property type="entry name" value="Ser-tRNA-synth_1_N"/>
</dbReference>
<dbReference type="Gene3D" id="1.10.287.40">
    <property type="entry name" value="Serine-tRNA synthetase, tRNA binding domain"/>
    <property type="match status" value="1"/>
</dbReference>
<dbReference type="GO" id="GO:0004812">
    <property type="term" value="F:aminoacyl-tRNA ligase activity"/>
    <property type="evidence" value="ECO:0007669"/>
    <property type="project" value="UniProtKB-KW"/>
</dbReference>
<keyword evidence="1" id="KW-0175">Coiled coil</keyword>
<sequence>MNQTVAAYQPRYFPRLHYLARVQQADVFVIYDDIEFSRCSRQHRALIDYDDRNWLTVPVRHTSTDVRIDEARIDMSSPWPVRHIKTLRGKYGAAADEWKPTYERLCVSPVAVETLRKRRDEVARHVGPELVDECLRFDDELCARRQESQLRDLRERKNRLARQVANRKRTDPNADVADLIARSETVKEELAAAETACRRLRRQRDQLLVDIGASLDGEADFERLSMARLWELEGVAPGELMVDVRLVDLTIPILLELFDRFDIESSVVRSSELPVAHPGDPSEYLARLTDYLGGDRYLTGEVGYENYLDETPFRERGQEVAVQDWSPTWVDGNVCALDVLYEAENPSAYLNY</sequence>
<dbReference type="eggNOG" id="arCOG06939">
    <property type="taxonomic scope" value="Archaea"/>
</dbReference>
<proteinExistence type="predicted"/>
<dbReference type="InterPro" id="IPR010978">
    <property type="entry name" value="tRNA-bd_arm"/>
</dbReference>
<evidence type="ECO:0000259" key="2">
    <source>
        <dbReference type="Pfam" id="PF02403"/>
    </source>
</evidence>
<dbReference type="eggNOG" id="arCOG00403">
    <property type="taxonomic scope" value="Archaea"/>
</dbReference>
<keyword evidence="4" id="KW-1185">Reference proteome</keyword>
<dbReference type="KEGG" id="htu:Htur_2174"/>
<dbReference type="OrthoDB" id="199543at2157"/>
<dbReference type="EMBL" id="CP001860">
    <property type="protein sequence ID" value="ADB61055.1"/>
    <property type="molecule type" value="Genomic_DNA"/>
</dbReference>
<gene>
    <name evidence="3" type="ordered locus">Htur_2174</name>
</gene>
<evidence type="ECO:0000313" key="4">
    <source>
        <dbReference type="Proteomes" id="UP000001903"/>
    </source>
</evidence>
<feature type="domain" description="Serine-tRNA synthetase type1 N-terminal" evidence="2">
    <location>
        <begin position="123"/>
        <end position="211"/>
    </location>
</feature>
<dbReference type="HOGENOM" id="CLU_786674_0_0_2"/>
<dbReference type="Proteomes" id="UP000001903">
    <property type="component" value="Chromosome"/>
</dbReference>
<dbReference type="SUPFAM" id="SSF46589">
    <property type="entry name" value="tRNA-binding arm"/>
    <property type="match status" value="1"/>
</dbReference>
<accession>D2RTV4</accession>
<dbReference type="InterPro" id="IPR042103">
    <property type="entry name" value="SerRS_1_N_sf"/>
</dbReference>
<dbReference type="RefSeq" id="WP_012943344.1">
    <property type="nucleotide sequence ID" value="NC_013743.1"/>
</dbReference>
<dbReference type="InterPro" id="IPR014985">
    <property type="entry name" value="WbqC"/>
</dbReference>
<dbReference type="Pfam" id="PF08889">
    <property type="entry name" value="WbqC"/>
    <property type="match status" value="2"/>
</dbReference>
<dbReference type="GO" id="GO:0000166">
    <property type="term" value="F:nucleotide binding"/>
    <property type="evidence" value="ECO:0007669"/>
    <property type="project" value="InterPro"/>
</dbReference>
<organism evidence="3 4">
    <name type="scientific">Haloterrigena turkmenica (strain ATCC 51198 / DSM 5511 / JCM 9101 / NCIMB 13204 / VKM B-1734 / 4k)</name>
    <name type="common">Halococcus turkmenicus</name>
    <dbReference type="NCBI Taxonomy" id="543526"/>
    <lineage>
        <taxon>Archaea</taxon>
        <taxon>Methanobacteriati</taxon>
        <taxon>Methanobacteriota</taxon>
        <taxon>Stenosarchaea group</taxon>
        <taxon>Halobacteria</taxon>
        <taxon>Halobacteriales</taxon>
        <taxon>Natrialbaceae</taxon>
        <taxon>Haloterrigena</taxon>
    </lineage>
</organism>
<evidence type="ECO:0000313" key="3">
    <source>
        <dbReference type="EMBL" id="ADB61055.1"/>
    </source>
</evidence>
<dbReference type="Pfam" id="PF02403">
    <property type="entry name" value="Seryl_tRNA_N"/>
    <property type="match status" value="1"/>
</dbReference>
<dbReference type="GeneID" id="8742776"/>
<feature type="coiled-coil region" evidence="1">
    <location>
        <begin position="143"/>
        <end position="210"/>
    </location>
</feature>
<reference evidence="3 4" key="1">
    <citation type="journal article" date="2010" name="Stand. Genomic Sci.">
        <title>Complete genome sequence of Haloterrigena turkmenica type strain (4k).</title>
        <authorList>
            <person name="Saunders E."/>
            <person name="Tindall B.J."/>
            <person name="Fahnrich R."/>
            <person name="Lapidus A."/>
            <person name="Copeland A."/>
            <person name="Del Rio T.G."/>
            <person name="Lucas S."/>
            <person name="Chen F."/>
            <person name="Tice H."/>
            <person name="Cheng J.F."/>
            <person name="Han C."/>
            <person name="Detter J.C."/>
            <person name="Bruce D."/>
            <person name="Goodwin L."/>
            <person name="Chain P."/>
            <person name="Pitluck S."/>
            <person name="Pati A."/>
            <person name="Ivanova N."/>
            <person name="Mavromatis K."/>
            <person name="Chen A."/>
            <person name="Palaniappan K."/>
            <person name="Land M."/>
            <person name="Hauser L."/>
            <person name="Chang Y.J."/>
            <person name="Jeffries C.D."/>
            <person name="Brettin T."/>
            <person name="Rohde M."/>
            <person name="Goker M."/>
            <person name="Bristow J."/>
            <person name="Eisen J.A."/>
            <person name="Markowitz V."/>
            <person name="Hugenholtz P."/>
            <person name="Klenk H.P."/>
            <person name="Kyrpides N.C."/>
        </authorList>
    </citation>
    <scope>NUCLEOTIDE SEQUENCE [LARGE SCALE GENOMIC DNA]</scope>
    <source>
        <strain evidence="4">ATCC 51198 / DSM 5511 / JCM 9101 / NCIMB 13204 / VKM B-1734 / 4k</strain>
    </source>
</reference>
<name>D2RTV4_HALTV</name>
<protein>
    <submittedName>
        <fullName evidence="3">Seryl-tRNA synthetase, class IIa-like protein</fullName>
    </submittedName>
</protein>
<dbReference type="STRING" id="543526.Htur_2174"/>